<dbReference type="SUPFAM" id="SSF55785">
    <property type="entry name" value="PYP-like sensor domain (PAS domain)"/>
    <property type="match status" value="1"/>
</dbReference>
<dbReference type="InterPro" id="IPR003018">
    <property type="entry name" value="GAF"/>
</dbReference>
<feature type="domain" description="GAF" evidence="1">
    <location>
        <begin position="144"/>
        <end position="277"/>
    </location>
</feature>
<dbReference type="AlphaFoldDB" id="A0A1I6GZI6"/>
<name>A0A1I6GZI6_9EURY</name>
<evidence type="ECO:0000259" key="1">
    <source>
        <dbReference type="SMART" id="SM00065"/>
    </source>
</evidence>
<accession>A0A1I6GZI6</accession>
<dbReference type="InterPro" id="IPR029016">
    <property type="entry name" value="GAF-like_dom_sf"/>
</dbReference>
<evidence type="ECO:0000313" key="2">
    <source>
        <dbReference type="EMBL" id="SFR47623.1"/>
    </source>
</evidence>
<proteinExistence type="predicted"/>
<dbReference type="Pfam" id="PF13185">
    <property type="entry name" value="GAF_2"/>
    <property type="match status" value="1"/>
</dbReference>
<protein>
    <submittedName>
        <fullName evidence="2">GAF domain-containing protein</fullName>
    </submittedName>
</protein>
<keyword evidence="3" id="KW-1185">Reference proteome</keyword>
<dbReference type="RefSeq" id="WP_089879321.1">
    <property type="nucleotide sequence ID" value="NZ_FOYS01000002.1"/>
</dbReference>
<dbReference type="Gene3D" id="3.30.450.40">
    <property type="match status" value="1"/>
</dbReference>
<dbReference type="OrthoDB" id="327291at2157"/>
<dbReference type="InterPro" id="IPR035965">
    <property type="entry name" value="PAS-like_dom_sf"/>
</dbReference>
<sequence length="401" mass="43582">MSRRTSSGRVLVVLPDATRDSHETLLESLRSSLDAEIITRRGQTAAEYVYELGPTIDCAVALDGDEEILDVLVDVSDGLPVLVYGETTAEGVSEVISPSEGESKLLRILSTVVESDREQNELQEVNAKLTALSRHASAITGCQTVSDVCEETLRAAVDALAFTFCVVALVEGDRIVPQATTLRPEDQQSCHVSEGVGGRTYRTGETQIVDDVHADEDALFREQRRSAVSVPIGSHGIIQVVSDSKCAFTERDADFLEILAGYTTEALSRLDREAALRGERDRLHAFFDNLPVPAVYVEEQHSGDIDCEVNHAYDATFGSTPDRHCSSLEAAFPTDAERDLFAEHLRADEPVVVTLDRETATGERRRVELTLVPIPGTGPTGAAYGVYSCDEARLSARSELS</sequence>
<dbReference type="STRING" id="555875.SAMN04488124_1754"/>
<dbReference type="EMBL" id="FOYS01000002">
    <property type="protein sequence ID" value="SFR47623.1"/>
    <property type="molecule type" value="Genomic_DNA"/>
</dbReference>
<reference evidence="3" key="1">
    <citation type="submission" date="2016-10" db="EMBL/GenBank/DDBJ databases">
        <authorList>
            <person name="Varghese N."/>
            <person name="Submissions S."/>
        </authorList>
    </citation>
    <scope>NUCLEOTIDE SEQUENCE [LARGE SCALE GENOMIC DNA]</scope>
    <source>
        <strain evidence="3">CGMCC 1.8711</strain>
    </source>
</reference>
<dbReference type="SMART" id="SM00065">
    <property type="entry name" value="GAF"/>
    <property type="match status" value="1"/>
</dbReference>
<evidence type="ECO:0000313" key="3">
    <source>
        <dbReference type="Proteomes" id="UP000243250"/>
    </source>
</evidence>
<dbReference type="SUPFAM" id="SSF55781">
    <property type="entry name" value="GAF domain-like"/>
    <property type="match status" value="1"/>
</dbReference>
<gene>
    <name evidence="2" type="ORF">SAMN04488124_1754</name>
</gene>
<dbReference type="Proteomes" id="UP000243250">
    <property type="component" value="Unassembled WGS sequence"/>
</dbReference>
<dbReference type="Gene3D" id="3.30.450.20">
    <property type="entry name" value="PAS domain"/>
    <property type="match status" value="1"/>
</dbReference>
<organism evidence="2 3">
    <name type="scientific">Halogeometricum limi</name>
    <dbReference type="NCBI Taxonomy" id="555875"/>
    <lineage>
        <taxon>Archaea</taxon>
        <taxon>Methanobacteriati</taxon>
        <taxon>Methanobacteriota</taxon>
        <taxon>Stenosarchaea group</taxon>
        <taxon>Halobacteria</taxon>
        <taxon>Halobacteriales</taxon>
        <taxon>Haloferacaceae</taxon>
        <taxon>Halogeometricum</taxon>
    </lineage>
</organism>